<feature type="compositionally biased region" description="Low complexity" evidence="1">
    <location>
        <begin position="342"/>
        <end position="354"/>
    </location>
</feature>
<protein>
    <submittedName>
        <fullName evidence="2">Uncharacterized protein</fullName>
    </submittedName>
</protein>
<reference evidence="2 3" key="1">
    <citation type="journal article" date="2015" name="Genome Biol. Evol.">
        <title>Phylogenomic analyses indicate that early fungi evolved digesting cell walls of algal ancestors of land plants.</title>
        <authorList>
            <person name="Chang Y."/>
            <person name="Wang S."/>
            <person name="Sekimoto S."/>
            <person name="Aerts A.L."/>
            <person name="Choi C."/>
            <person name="Clum A."/>
            <person name="LaButti K.M."/>
            <person name="Lindquist E.A."/>
            <person name="Yee Ngan C."/>
            <person name="Ohm R.A."/>
            <person name="Salamov A.A."/>
            <person name="Grigoriev I.V."/>
            <person name="Spatafora J.W."/>
            <person name="Berbee M.L."/>
        </authorList>
    </citation>
    <scope>NUCLEOTIDE SEQUENCE [LARGE SCALE GENOMIC DNA]</scope>
    <source>
        <strain evidence="2 3">JEL478</strain>
    </source>
</reference>
<feature type="region of interest" description="Disordered" evidence="1">
    <location>
        <begin position="50"/>
        <end position="72"/>
    </location>
</feature>
<feature type="compositionally biased region" description="Polar residues" evidence="1">
    <location>
        <begin position="312"/>
        <end position="321"/>
    </location>
</feature>
<feature type="region of interest" description="Disordered" evidence="1">
    <location>
        <begin position="227"/>
        <end position="322"/>
    </location>
</feature>
<feature type="compositionally biased region" description="Basic and acidic residues" evidence="1">
    <location>
        <begin position="61"/>
        <end position="72"/>
    </location>
</feature>
<evidence type="ECO:0000256" key="1">
    <source>
        <dbReference type="SAM" id="MobiDB-lite"/>
    </source>
</evidence>
<accession>A0A139AF23</accession>
<gene>
    <name evidence="2" type="ORF">M427DRAFT_324932</name>
</gene>
<dbReference type="Proteomes" id="UP000070544">
    <property type="component" value="Unassembled WGS sequence"/>
</dbReference>
<feature type="region of interest" description="Disordered" evidence="1">
    <location>
        <begin position="342"/>
        <end position="397"/>
    </location>
</feature>
<feature type="compositionally biased region" description="Polar residues" evidence="1">
    <location>
        <begin position="246"/>
        <end position="303"/>
    </location>
</feature>
<sequence>MSSLSDGLFPTSVALFHPDEFERYALLRERVATIERGALAVERAIRGFFPDTPDPSSRASGDTKGEDNSLSDRVKHTFREDIVQSYNQWKPIIWDQEFAARELKSATDKVQEAEEYFSATLRALEDNDEMAVKYRTIKGTSVEDDSFPRATRSSHPEAFERYLRHKQRLREVEVGATMVEQVTKVLAEKRKAFAVAAAAVDEASKSECWEGYPYGLPVVQAGSSIAPSRRASTKSGGSSTAANSKVAVSNQSPSTPSLGGTMVSTPALSFRSSTPQPTSSAPHPSLSRRSFTPTPFFRTQHQDNFGPMSPISPVQQRSSSPAEAFFNSARDGIPFLRGRAATDTFLTPTSPSPTSRRDSLPLHRSAQRSDYSSDGLLPERPSTPSTPTPSTQRPKYKWLKSIKRAPSWFKTAPEVQAALEQSNRASIAS</sequence>
<feature type="compositionally biased region" description="Low complexity" evidence="1">
    <location>
        <begin position="228"/>
        <end position="245"/>
    </location>
</feature>
<keyword evidence="3" id="KW-1185">Reference proteome</keyword>
<organism evidence="2 3">
    <name type="scientific">Gonapodya prolifera (strain JEL478)</name>
    <name type="common">Monoblepharis prolifera</name>
    <dbReference type="NCBI Taxonomy" id="1344416"/>
    <lineage>
        <taxon>Eukaryota</taxon>
        <taxon>Fungi</taxon>
        <taxon>Fungi incertae sedis</taxon>
        <taxon>Chytridiomycota</taxon>
        <taxon>Chytridiomycota incertae sedis</taxon>
        <taxon>Monoblepharidomycetes</taxon>
        <taxon>Monoblepharidales</taxon>
        <taxon>Gonapodyaceae</taxon>
        <taxon>Gonapodya</taxon>
    </lineage>
</organism>
<dbReference type="EMBL" id="KQ965762">
    <property type="protein sequence ID" value="KXS15422.1"/>
    <property type="molecule type" value="Genomic_DNA"/>
</dbReference>
<name>A0A139AF23_GONPJ</name>
<feature type="compositionally biased region" description="Low complexity" evidence="1">
    <location>
        <begin position="382"/>
        <end position="391"/>
    </location>
</feature>
<dbReference type="OrthoDB" id="10491204at2759"/>
<evidence type="ECO:0000313" key="2">
    <source>
        <dbReference type="EMBL" id="KXS15422.1"/>
    </source>
</evidence>
<proteinExistence type="predicted"/>
<evidence type="ECO:0000313" key="3">
    <source>
        <dbReference type="Proteomes" id="UP000070544"/>
    </source>
</evidence>
<dbReference type="AlphaFoldDB" id="A0A139AF23"/>